<dbReference type="SUPFAM" id="SSF56436">
    <property type="entry name" value="C-type lectin-like"/>
    <property type="match status" value="1"/>
</dbReference>
<keyword evidence="3" id="KW-1185">Reference proteome</keyword>
<organism evidence="2 3">
    <name type="scientific">Cirrhinus molitorella</name>
    <name type="common">mud carp</name>
    <dbReference type="NCBI Taxonomy" id="172907"/>
    <lineage>
        <taxon>Eukaryota</taxon>
        <taxon>Metazoa</taxon>
        <taxon>Chordata</taxon>
        <taxon>Craniata</taxon>
        <taxon>Vertebrata</taxon>
        <taxon>Euteleostomi</taxon>
        <taxon>Actinopterygii</taxon>
        <taxon>Neopterygii</taxon>
        <taxon>Teleostei</taxon>
        <taxon>Ostariophysi</taxon>
        <taxon>Cypriniformes</taxon>
        <taxon>Cyprinidae</taxon>
        <taxon>Labeoninae</taxon>
        <taxon>Labeonini</taxon>
        <taxon>Cirrhinus</taxon>
    </lineage>
</organism>
<evidence type="ECO:0000313" key="3">
    <source>
        <dbReference type="Proteomes" id="UP001187343"/>
    </source>
</evidence>
<sequence>MVEKTPLRSVAAQPDNGANVQGEQGYQHCTTVSLQHFGQWTDENCFASLPFFCYSVMGMRVEVTSLENLSESQIEELVIIQLQEELMRLGLPNNVTLNLRDYRKINP</sequence>
<dbReference type="AlphaFoldDB" id="A0AA88P8S8"/>
<evidence type="ECO:0000256" key="1">
    <source>
        <dbReference type="SAM" id="MobiDB-lite"/>
    </source>
</evidence>
<protein>
    <submittedName>
        <fullName evidence="2">Uncharacterized protein</fullName>
    </submittedName>
</protein>
<feature type="region of interest" description="Disordered" evidence="1">
    <location>
        <begin position="1"/>
        <end position="22"/>
    </location>
</feature>
<dbReference type="Proteomes" id="UP001187343">
    <property type="component" value="Unassembled WGS sequence"/>
</dbReference>
<gene>
    <name evidence="2" type="ORF">Q8A67_022414</name>
</gene>
<proteinExistence type="predicted"/>
<accession>A0AA88P8S8</accession>
<dbReference type="EMBL" id="JAUYZG010000022">
    <property type="protein sequence ID" value="KAK2872517.1"/>
    <property type="molecule type" value="Genomic_DNA"/>
</dbReference>
<reference evidence="2" key="1">
    <citation type="submission" date="2023-08" db="EMBL/GenBank/DDBJ databases">
        <title>Chromosome-level Genome Assembly of mud carp (Cirrhinus molitorella).</title>
        <authorList>
            <person name="Liu H."/>
        </authorList>
    </citation>
    <scope>NUCLEOTIDE SEQUENCE</scope>
    <source>
        <strain evidence="2">Prfri</strain>
        <tissue evidence="2">Muscle</tissue>
    </source>
</reference>
<name>A0AA88P8S8_9TELE</name>
<comment type="caution">
    <text evidence="2">The sequence shown here is derived from an EMBL/GenBank/DDBJ whole genome shotgun (WGS) entry which is preliminary data.</text>
</comment>
<dbReference type="InterPro" id="IPR016187">
    <property type="entry name" value="CTDL_fold"/>
</dbReference>
<evidence type="ECO:0000313" key="2">
    <source>
        <dbReference type="EMBL" id="KAK2872517.1"/>
    </source>
</evidence>